<feature type="chain" id="PRO_5046201053" description="MetA-pathway of phenol degradation" evidence="1">
    <location>
        <begin position="20"/>
        <end position="368"/>
    </location>
</feature>
<organism evidence="2 3">
    <name type="scientific">Flavobacterium jumunjinense</name>
    <dbReference type="NCBI Taxonomy" id="998845"/>
    <lineage>
        <taxon>Bacteria</taxon>
        <taxon>Pseudomonadati</taxon>
        <taxon>Bacteroidota</taxon>
        <taxon>Flavobacteriia</taxon>
        <taxon>Flavobacteriales</taxon>
        <taxon>Flavobacteriaceae</taxon>
        <taxon>Flavobacterium</taxon>
    </lineage>
</organism>
<protein>
    <recommendedName>
        <fullName evidence="4">MetA-pathway of phenol degradation</fullName>
    </recommendedName>
</protein>
<evidence type="ECO:0008006" key="4">
    <source>
        <dbReference type="Google" id="ProtNLM"/>
    </source>
</evidence>
<comment type="caution">
    <text evidence="2">The sequence shown here is derived from an EMBL/GenBank/DDBJ whole genome shotgun (WGS) entry which is preliminary data.</text>
</comment>
<reference evidence="2 3" key="1">
    <citation type="submission" date="2024-09" db="EMBL/GenBank/DDBJ databases">
        <authorList>
            <person name="Sun Q."/>
            <person name="Mori K."/>
        </authorList>
    </citation>
    <scope>NUCLEOTIDE SEQUENCE [LARGE SCALE GENOMIC DNA]</scope>
    <source>
        <strain evidence="2 3">CECT 7955</strain>
    </source>
</reference>
<dbReference type="EMBL" id="JBHMEY010000009">
    <property type="protein sequence ID" value="MFB9095705.1"/>
    <property type="molecule type" value="Genomic_DNA"/>
</dbReference>
<dbReference type="Proteomes" id="UP001589607">
    <property type="component" value="Unassembled WGS sequence"/>
</dbReference>
<gene>
    <name evidence="2" type="ORF">ACFFVF_04205</name>
</gene>
<sequence length="368" mass="42018">MKKLLLLLLVLFLSVKMNAQLVQSINKNYSANYKNIKKTIFIEDTIVFNNENHELLKITDTIVDPNAAYRFQKICIDSIIELQKRRNIIIKNSNNADSINKNSIELTKKIKDYQKARDYFGAINSLDGSPKFLRRFFPLRSLAQAQRFYLESVEGEKKISFIKDVTYHNNFNGSNTLNSSILTAVFPFFNSYLPLKINIASTITQNNDTIATKTIADKIPRGGLFNVGLTYTLFYSNWKYFDNNSVVVYMPLETRFHLDDAKNNTNLQDTFFYNEISSSIYVSFDLLQNKKDADLATLFVSGKLSYYNGGSKFSDKINDNKFSLFQLNTGLKIAKKFTVAINMPLGSSSKTFLDNQNASLILVFETGN</sequence>
<keyword evidence="1" id="KW-0732">Signal</keyword>
<name>A0ABV5GJZ6_9FLAO</name>
<accession>A0ABV5GJZ6</accession>
<evidence type="ECO:0000313" key="3">
    <source>
        <dbReference type="Proteomes" id="UP001589607"/>
    </source>
</evidence>
<keyword evidence="3" id="KW-1185">Reference proteome</keyword>
<dbReference type="RefSeq" id="WP_236454998.1">
    <property type="nucleotide sequence ID" value="NZ_CBCSGE010000004.1"/>
</dbReference>
<proteinExistence type="predicted"/>
<evidence type="ECO:0000313" key="2">
    <source>
        <dbReference type="EMBL" id="MFB9095705.1"/>
    </source>
</evidence>
<evidence type="ECO:0000256" key="1">
    <source>
        <dbReference type="SAM" id="SignalP"/>
    </source>
</evidence>
<feature type="signal peptide" evidence="1">
    <location>
        <begin position="1"/>
        <end position="19"/>
    </location>
</feature>